<dbReference type="NCBIfam" id="TIGR00728">
    <property type="entry name" value="OPT_sfam"/>
    <property type="match status" value="1"/>
</dbReference>
<evidence type="ECO:0000313" key="8">
    <source>
        <dbReference type="EMBL" id="CZT09058.1"/>
    </source>
</evidence>
<feature type="transmembrane region" description="Helical" evidence="7">
    <location>
        <begin position="435"/>
        <end position="452"/>
    </location>
</feature>
<evidence type="ECO:0000256" key="5">
    <source>
        <dbReference type="ARBA" id="ARBA00022989"/>
    </source>
</evidence>
<feature type="transmembrane region" description="Helical" evidence="7">
    <location>
        <begin position="464"/>
        <end position="484"/>
    </location>
</feature>
<dbReference type="InterPro" id="IPR004813">
    <property type="entry name" value="OPT"/>
</dbReference>
<keyword evidence="6 7" id="KW-0472">Membrane</keyword>
<gene>
    <name evidence="8" type="ORF">RAG0_13935</name>
</gene>
<keyword evidence="4 7" id="KW-0812">Transmembrane</keyword>
<feature type="transmembrane region" description="Helical" evidence="7">
    <location>
        <begin position="618"/>
        <end position="641"/>
    </location>
</feature>
<dbReference type="InterPro" id="IPR045035">
    <property type="entry name" value="YSL-like"/>
</dbReference>
<feature type="transmembrane region" description="Helical" evidence="7">
    <location>
        <begin position="300"/>
        <end position="320"/>
    </location>
</feature>
<feature type="transmembrane region" description="Helical" evidence="7">
    <location>
        <begin position="137"/>
        <end position="160"/>
    </location>
</feature>
<name>A0A1E1LET5_9HELO</name>
<keyword evidence="5 7" id="KW-1133">Transmembrane helix</keyword>
<feature type="transmembrane region" description="Helical" evidence="7">
    <location>
        <begin position="69"/>
        <end position="91"/>
    </location>
</feature>
<feature type="transmembrane region" description="Helical" evidence="7">
    <location>
        <begin position="553"/>
        <end position="574"/>
    </location>
</feature>
<organism evidence="8 9">
    <name type="scientific">Rhynchosporium agropyri</name>
    <dbReference type="NCBI Taxonomy" id="914238"/>
    <lineage>
        <taxon>Eukaryota</taxon>
        <taxon>Fungi</taxon>
        <taxon>Dikarya</taxon>
        <taxon>Ascomycota</taxon>
        <taxon>Pezizomycotina</taxon>
        <taxon>Leotiomycetes</taxon>
        <taxon>Helotiales</taxon>
        <taxon>Ploettnerulaceae</taxon>
        <taxon>Rhynchosporium</taxon>
    </lineage>
</organism>
<keyword evidence="9" id="KW-1185">Reference proteome</keyword>
<feature type="transmembrane region" description="Helical" evidence="7">
    <location>
        <begin position="238"/>
        <end position="256"/>
    </location>
</feature>
<feature type="transmembrane region" description="Helical" evidence="7">
    <location>
        <begin position="172"/>
        <end position="193"/>
    </location>
</feature>
<keyword evidence="3" id="KW-0813">Transport</keyword>
<feature type="transmembrane region" description="Helical" evidence="7">
    <location>
        <begin position="692"/>
        <end position="714"/>
    </location>
</feature>
<evidence type="ECO:0000256" key="6">
    <source>
        <dbReference type="ARBA" id="ARBA00023136"/>
    </source>
</evidence>
<feature type="transmembrane region" description="Helical" evidence="7">
    <location>
        <begin position="103"/>
        <end position="125"/>
    </location>
</feature>
<sequence length="735" mass="80137">MRSSIQSATSRDGNTNVHAWESATEQLLSRSSTSTIDTTDDEFMESNEAAALTDPFRPFDMPDEDQNLLTLRAVVVGVTCGVLMNAANIYMGLKSGWGQSASMFGSLAGFAILKPLSVHFAHLPLIGGTFGPRENNIVQTIATSAGGMSNIFVAAFPAIYQLKLMDTPTRDFLKIITLTAVGGLFGMFFSTPLRRFFIIDAARELNLVFPSLSATAITIRSLHLASDGVSSAKKTMNALGYSFTGALLLRFCSRFAPGLLWDWHPFTWLYLATKNGALLSFESWGWFIEFSPAFIGSGMLVGMNVALSFYLGGVLAWGIIGPLLVYNGLAFGESVSNDPKWLSYRSYDSLSHEFSAPNHPSPRYWLLWPGLLCIVAVSFTELLCQWRIFWATGQVLWKNIKRNRLRSSGNTAGTFLDPPSNDADYFDREDSVKTWMWLPGLILVITGASALMRWQHNMPVTETLLALFLAFFFSLLAIQSYGVTDIQPLTAASKASQIVLGAASRDKGYTISNNQLMNLIGGTLASTCANQASDLVGDFRVGFLLRTSPKIQWWAQGIGSLFAVIIAPSLFLTFSNAYPCINDLDANSCQFAAPTAAAWRAVAVAVTEPDFPVPRSSAIFAIILAVIGSCSVLIRYHLWVGKREWLRQYHPNFMVMGLGFITPALQYGFAMVIGATIALIWSKRNSKSFNTFGYAVAAGFVAGEGIGGVLNAFLEIIGFSEKAYQTSIGCPANSC</sequence>
<comment type="similarity">
    <text evidence="2">Belongs to the oligopeptide OPT transporter family.</text>
</comment>
<dbReference type="GO" id="GO:0035673">
    <property type="term" value="F:oligopeptide transmembrane transporter activity"/>
    <property type="evidence" value="ECO:0007669"/>
    <property type="project" value="InterPro"/>
</dbReference>
<evidence type="ECO:0000256" key="4">
    <source>
        <dbReference type="ARBA" id="ARBA00022692"/>
    </source>
</evidence>
<evidence type="ECO:0000256" key="2">
    <source>
        <dbReference type="ARBA" id="ARBA00008807"/>
    </source>
</evidence>
<dbReference type="Pfam" id="PF03169">
    <property type="entry name" value="OPT"/>
    <property type="match status" value="1"/>
</dbReference>
<feature type="transmembrane region" description="Helical" evidence="7">
    <location>
        <begin position="653"/>
        <end position="680"/>
    </location>
</feature>
<dbReference type="EMBL" id="FJUX01000110">
    <property type="protein sequence ID" value="CZT09058.1"/>
    <property type="molecule type" value="Genomic_DNA"/>
</dbReference>
<dbReference type="GO" id="GO:0000329">
    <property type="term" value="C:fungal-type vacuole membrane"/>
    <property type="evidence" value="ECO:0007669"/>
    <property type="project" value="TreeGrafter"/>
</dbReference>
<accession>A0A1E1LET5</accession>
<reference evidence="9" key="1">
    <citation type="submission" date="2016-03" db="EMBL/GenBank/DDBJ databases">
        <authorList>
            <person name="Guldener U."/>
        </authorList>
    </citation>
    <scope>NUCLEOTIDE SEQUENCE [LARGE SCALE GENOMIC DNA]</scope>
    <source>
        <strain evidence="9">04CH-RAC-A.6.1</strain>
    </source>
</reference>
<dbReference type="Proteomes" id="UP000178912">
    <property type="component" value="Unassembled WGS sequence"/>
</dbReference>
<protein>
    <submittedName>
        <fullName evidence="8">Related to membrane protein</fullName>
    </submittedName>
</protein>
<dbReference type="PANTHER" id="PTHR31645:SF3">
    <property type="entry name" value="OLIGOPEPTIDE TRANSPORTER"/>
    <property type="match status" value="1"/>
</dbReference>
<evidence type="ECO:0000313" key="9">
    <source>
        <dbReference type="Proteomes" id="UP000178912"/>
    </source>
</evidence>
<feature type="transmembrane region" description="Helical" evidence="7">
    <location>
        <begin position="365"/>
        <end position="384"/>
    </location>
</feature>
<proteinExistence type="inferred from homology"/>
<evidence type="ECO:0000256" key="1">
    <source>
        <dbReference type="ARBA" id="ARBA00004141"/>
    </source>
</evidence>
<dbReference type="OrthoDB" id="77405at2759"/>
<dbReference type="PANTHER" id="PTHR31645">
    <property type="entry name" value="OLIGOPEPTIDE TRANSPORTER YGL114W-RELATED"/>
    <property type="match status" value="1"/>
</dbReference>
<evidence type="ECO:0000256" key="3">
    <source>
        <dbReference type="ARBA" id="ARBA00022448"/>
    </source>
</evidence>
<evidence type="ECO:0000256" key="7">
    <source>
        <dbReference type="SAM" id="Phobius"/>
    </source>
</evidence>
<dbReference type="AlphaFoldDB" id="A0A1E1LET5"/>
<comment type="subcellular location">
    <subcellularLocation>
        <location evidence="1">Membrane</location>
        <topology evidence="1">Multi-pass membrane protein</topology>
    </subcellularLocation>
</comment>